<evidence type="ECO:0000256" key="2">
    <source>
        <dbReference type="SAM" id="SignalP"/>
    </source>
</evidence>
<dbReference type="Pfam" id="PF16244">
    <property type="entry name" value="DUF4901"/>
    <property type="match status" value="1"/>
</dbReference>
<evidence type="ECO:0000313" key="5">
    <source>
        <dbReference type="Proteomes" id="UP000012081"/>
    </source>
</evidence>
<dbReference type="RefSeq" id="WP_003389677.1">
    <property type="nucleotide sequence ID" value="NZ_APBN01000007.1"/>
</dbReference>
<name>M8E857_9BACL</name>
<protein>
    <recommendedName>
        <fullName evidence="3">YcdB/YcdC repeated domain-containing protein</fullName>
    </recommendedName>
</protein>
<sequence>MKKLNQAMLTIAAASLLSASPLWAAGTTAVYASSPAPLNDVIQKNLEQLSTLLPYMKELPVQTVEMAADSSTVVITRKAEKAKLPEMTIFMQKTGEIKSFSLDSGANEMDQELSLGEQKKKAEAFLTAAHQKGLVDCSLAELQYNEASSKSLNGAVFARSINRIPVEQKKVFVSLDGAGNVVEFSNEASLNGSPDPSKLPSPSEAMSPEQAKQAMTNMMKPFYRLTGPDKTPSLVYQVVGSGYMDAKTGSWVDTEHAKFKSFTGEFFYDIPVAPPGQPLAARSKEEAASILQNVFGFELAGASFSEQNGSAAGKSYKEYRWTKNNENRFVTVDPTSGLVFSAGLDTGEDSVQPPASCKISLEDAKKAAVQLIQPFLDPDSKAVVLETRMYVEPQGHFNFAVYPATNGIPFAEKSFQVSINSETGKPIRLIGPSVHDKFALPDPKNAISAEQAMQEYLKYHPLELTYFYPINHSKQADQPVLVYKARINPDVLEVVDAVTGKIVPR</sequence>
<keyword evidence="2" id="KW-0732">Signal</keyword>
<gene>
    <name evidence="4" type="ORF">I532_16938</name>
</gene>
<evidence type="ECO:0000256" key="1">
    <source>
        <dbReference type="SAM" id="MobiDB-lite"/>
    </source>
</evidence>
<dbReference type="InterPro" id="IPR032599">
    <property type="entry name" value="YcdB/YcdC_rep_domain"/>
</dbReference>
<dbReference type="Proteomes" id="UP000012081">
    <property type="component" value="Unassembled WGS sequence"/>
</dbReference>
<accession>M8E857</accession>
<dbReference type="PATRIC" id="fig|1300222.3.peg.3550"/>
<evidence type="ECO:0000259" key="3">
    <source>
        <dbReference type="Pfam" id="PF16244"/>
    </source>
</evidence>
<dbReference type="EMBL" id="APBN01000007">
    <property type="protein sequence ID" value="EMT51630.1"/>
    <property type="molecule type" value="Genomic_DNA"/>
</dbReference>
<comment type="caution">
    <text evidence="4">The sequence shown here is derived from an EMBL/GenBank/DDBJ whole genome shotgun (WGS) entry which is preliminary data.</text>
</comment>
<feature type="domain" description="YcdB/YcdC repeated" evidence="3">
    <location>
        <begin position="87"/>
        <end position="186"/>
    </location>
</feature>
<dbReference type="STRING" id="1300222.I532_16938"/>
<feature type="signal peptide" evidence="2">
    <location>
        <begin position="1"/>
        <end position="24"/>
    </location>
</feature>
<feature type="region of interest" description="Disordered" evidence="1">
    <location>
        <begin position="186"/>
        <end position="210"/>
    </location>
</feature>
<feature type="chain" id="PRO_5004095575" description="YcdB/YcdC repeated domain-containing protein" evidence="2">
    <location>
        <begin position="25"/>
        <end position="505"/>
    </location>
</feature>
<evidence type="ECO:0000313" key="4">
    <source>
        <dbReference type="EMBL" id="EMT51630.1"/>
    </source>
</evidence>
<dbReference type="AlphaFoldDB" id="M8E857"/>
<organism evidence="4 5">
    <name type="scientific">Brevibacillus borstelensis AK1</name>
    <dbReference type="NCBI Taxonomy" id="1300222"/>
    <lineage>
        <taxon>Bacteria</taxon>
        <taxon>Bacillati</taxon>
        <taxon>Bacillota</taxon>
        <taxon>Bacilli</taxon>
        <taxon>Bacillales</taxon>
        <taxon>Paenibacillaceae</taxon>
        <taxon>Brevibacillus</taxon>
    </lineage>
</organism>
<dbReference type="OrthoDB" id="2476636at2"/>
<proteinExistence type="predicted"/>
<keyword evidence="5" id="KW-1185">Reference proteome</keyword>
<reference evidence="4 5" key="1">
    <citation type="submission" date="2013-03" db="EMBL/GenBank/DDBJ databases">
        <title>Assembly of a new bacterial strain Brevibacillus borstelensis AK1.</title>
        <authorList>
            <person name="Rajan I."/>
            <person name="PoliReddy D."/>
            <person name="Sugumar T."/>
            <person name="Rathinam K."/>
            <person name="Alqarawi S."/>
            <person name="Khalil A.B."/>
            <person name="Sivakumar N."/>
        </authorList>
    </citation>
    <scope>NUCLEOTIDE SEQUENCE [LARGE SCALE GENOMIC DNA]</scope>
    <source>
        <strain evidence="4 5">AK1</strain>
    </source>
</reference>